<organism evidence="2 3">
    <name type="scientific">Colocasia esculenta</name>
    <name type="common">Wild taro</name>
    <name type="synonym">Arum esculentum</name>
    <dbReference type="NCBI Taxonomy" id="4460"/>
    <lineage>
        <taxon>Eukaryota</taxon>
        <taxon>Viridiplantae</taxon>
        <taxon>Streptophyta</taxon>
        <taxon>Embryophyta</taxon>
        <taxon>Tracheophyta</taxon>
        <taxon>Spermatophyta</taxon>
        <taxon>Magnoliopsida</taxon>
        <taxon>Liliopsida</taxon>
        <taxon>Araceae</taxon>
        <taxon>Aroideae</taxon>
        <taxon>Colocasieae</taxon>
        <taxon>Colocasia</taxon>
    </lineage>
</organism>
<reference evidence="2" key="1">
    <citation type="submission" date="2017-07" db="EMBL/GenBank/DDBJ databases">
        <title>Taro Niue Genome Assembly and Annotation.</title>
        <authorList>
            <person name="Atibalentja N."/>
            <person name="Keating K."/>
            <person name="Fields C.J."/>
        </authorList>
    </citation>
    <scope>NUCLEOTIDE SEQUENCE</scope>
    <source>
        <strain evidence="2">Niue_2</strain>
        <tissue evidence="2">Leaf</tissue>
    </source>
</reference>
<evidence type="ECO:0000256" key="1">
    <source>
        <dbReference type="SAM" id="Phobius"/>
    </source>
</evidence>
<evidence type="ECO:0000313" key="2">
    <source>
        <dbReference type="EMBL" id="MQM20967.1"/>
    </source>
</evidence>
<protein>
    <submittedName>
        <fullName evidence="2">Uncharacterized protein</fullName>
    </submittedName>
</protein>
<dbReference type="Proteomes" id="UP000652761">
    <property type="component" value="Unassembled WGS sequence"/>
</dbReference>
<dbReference type="AlphaFoldDB" id="A0A843XPV5"/>
<proteinExistence type="predicted"/>
<keyword evidence="1" id="KW-0812">Transmembrane</keyword>
<dbReference type="EMBL" id="NMUH01010440">
    <property type="protein sequence ID" value="MQM20967.1"/>
    <property type="molecule type" value="Genomic_DNA"/>
</dbReference>
<accession>A0A843XPV5</accession>
<gene>
    <name evidence="2" type="ORF">Taro_053997</name>
</gene>
<keyword evidence="1" id="KW-1133">Transmembrane helix</keyword>
<feature type="transmembrane region" description="Helical" evidence="1">
    <location>
        <begin position="164"/>
        <end position="180"/>
    </location>
</feature>
<keyword evidence="1" id="KW-0472">Membrane</keyword>
<sequence length="188" mass="20626">MGVVSLALCGPVLLVVSIRCSLGSVVPFLGANPWWHQRVWFPDLVVCPRSGVVLLVGLRPRGGLRWPCLSTYLTRLFLQPFRIFGSVGGGATTRDPWRGSGGSGRYSWYQSEESTEICKELITIAVTKKGVRFPCKFHVRAAVDCGCCCVACVVSVVARRVRAVVAQLAVDLLAVFFLVWRKVKGKSR</sequence>
<comment type="caution">
    <text evidence="2">The sequence shown here is derived from an EMBL/GenBank/DDBJ whole genome shotgun (WGS) entry which is preliminary data.</text>
</comment>
<evidence type="ECO:0000313" key="3">
    <source>
        <dbReference type="Proteomes" id="UP000652761"/>
    </source>
</evidence>
<keyword evidence="3" id="KW-1185">Reference proteome</keyword>
<name>A0A843XPV5_COLES</name>